<dbReference type="RefSeq" id="WP_379560692.1">
    <property type="nucleotide sequence ID" value="NZ_JBHUMX010000009.1"/>
</dbReference>
<keyword evidence="3" id="KW-1185">Reference proteome</keyword>
<protein>
    <recommendedName>
        <fullName evidence="4">DUF4030 domain-containing protein</fullName>
    </recommendedName>
</protein>
<gene>
    <name evidence="2" type="ORF">ACFSUN_04330</name>
</gene>
<comment type="caution">
    <text evidence="2">The sequence shown here is derived from an EMBL/GenBank/DDBJ whole genome shotgun (WGS) entry which is preliminary data.</text>
</comment>
<reference evidence="3" key="1">
    <citation type="journal article" date="2019" name="Int. J. Syst. Evol. Microbiol.">
        <title>The Global Catalogue of Microorganisms (GCM) 10K type strain sequencing project: providing services to taxonomists for standard genome sequencing and annotation.</title>
        <authorList>
            <consortium name="The Broad Institute Genomics Platform"/>
            <consortium name="The Broad Institute Genome Sequencing Center for Infectious Disease"/>
            <person name="Wu L."/>
            <person name="Ma J."/>
        </authorList>
    </citation>
    <scope>NUCLEOTIDE SEQUENCE [LARGE SCALE GENOMIC DNA]</scope>
    <source>
        <strain evidence="3">TISTR 1858</strain>
    </source>
</reference>
<dbReference type="Proteomes" id="UP001597451">
    <property type="component" value="Unassembled WGS sequence"/>
</dbReference>
<evidence type="ECO:0008006" key="4">
    <source>
        <dbReference type="Google" id="ProtNLM"/>
    </source>
</evidence>
<proteinExistence type="predicted"/>
<organism evidence="2 3">
    <name type="scientific">Oceanobacillus kapialis</name>
    <dbReference type="NCBI Taxonomy" id="481353"/>
    <lineage>
        <taxon>Bacteria</taxon>
        <taxon>Bacillati</taxon>
        <taxon>Bacillota</taxon>
        <taxon>Bacilli</taxon>
        <taxon>Bacillales</taxon>
        <taxon>Bacillaceae</taxon>
        <taxon>Oceanobacillus</taxon>
    </lineage>
</organism>
<feature type="transmembrane region" description="Helical" evidence="1">
    <location>
        <begin position="53"/>
        <end position="72"/>
    </location>
</feature>
<keyword evidence="1" id="KW-0472">Membrane</keyword>
<keyword evidence="1" id="KW-0812">Transmembrane</keyword>
<keyword evidence="1" id="KW-1133">Transmembrane helix</keyword>
<evidence type="ECO:0000313" key="2">
    <source>
        <dbReference type="EMBL" id="MFD2628009.1"/>
    </source>
</evidence>
<name>A0ABW5PXH8_9BACI</name>
<accession>A0ABW5PXH8</accession>
<sequence length="354" mass="40226">MKTNIKSEIDQIELPDELDTVVKAGVDKAYKGMQQRKKKGLSAYFKNHKKNRIVLAGCILAIAFILLINTMVQSKTLYVFASEIPVIADVFEIDPLTNQIKDELDKHDYYTENIEVGVSLFPGKEISISLGGTSDYQGAIGDQLKQTVEKFLQREGYHSFAINLEKQDEQIPYSLSNEQRMEKVNMEGKIKGTLSNLNIEPKSIFVEPIEKYVSVSVSTDIQSEDELRKHAQTVKMKLIDHMEFMGYEVHVTAVGPEMSVDNDRSTVKPLTDLDEKITHLAQLLTEKKIYKVTSFSFKEEPLTFTIETNVDSTDKEHGHYLQNVIEDYLNSTNIPPAVESYRIDIYSKDGNKIN</sequence>
<dbReference type="EMBL" id="JBHUMX010000009">
    <property type="protein sequence ID" value="MFD2628009.1"/>
    <property type="molecule type" value="Genomic_DNA"/>
</dbReference>
<evidence type="ECO:0000256" key="1">
    <source>
        <dbReference type="SAM" id="Phobius"/>
    </source>
</evidence>
<evidence type="ECO:0000313" key="3">
    <source>
        <dbReference type="Proteomes" id="UP001597451"/>
    </source>
</evidence>